<evidence type="ECO:0000259" key="1">
    <source>
        <dbReference type="Pfam" id="PF01965"/>
    </source>
</evidence>
<proteinExistence type="predicted"/>
<dbReference type="Pfam" id="PF01965">
    <property type="entry name" value="DJ-1_PfpI"/>
    <property type="match status" value="1"/>
</dbReference>
<dbReference type="AlphaFoldDB" id="A0A7W4J8E4"/>
<keyword evidence="3" id="KW-1185">Reference proteome</keyword>
<dbReference type="InterPro" id="IPR002818">
    <property type="entry name" value="DJ-1/PfpI"/>
</dbReference>
<comment type="caution">
    <text evidence="2">The sequence shown here is derived from an EMBL/GenBank/DDBJ whole genome shotgun (WGS) entry which is preliminary data.</text>
</comment>
<dbReference type="GO" id="GO:0006355">
    <property type="term" value="P:regulation of DNA-templated transcription"/>
    <property type="evidence" value="ECO:0007669"/>
    <property type="project" value="TreeGrafter"/>
</dbReference>
<feature type="domain" description="DJ-1/PfpI" evidence="1">
    <location>
        <begin position="15"/>
        <end position="171"/>
    </location>
</feature>
<protein>
    <submittedName>
        <fullName evidence="2">DJ-1/PfpI family protein</fullName>
    </submittedName>
</protein>
<dbReference type="EMBL" id="JABEQH010000015">
    <property type="protein sequence ID" value="MBB2176574.1"/>
    <property type="molecule type" value="Genomic_DNA"/>
</dbReference>
<dbReference type="Gene3D" id="3.40.50.880">
    <property type="match status" value="1"/>
</dbReference>
<dbReference type="SUPFAM" id="SSF52317">
    <property type="entry name" value="Class I glutamine amidotransferase-like"/>
    <property type="match status" value="1"/>
</dbReference>
<reference evidence="2 3" key="1">
    <citation type="submission" date="2020-04" db="EMBL/GenBank/DDBJ databases">
        <title>Description of novel Gluconacetobacter.</title>
        <authorList>
            <person name="Sombolestani A."/>
        </authorList>
    </citation>
    <scope>NUCLEOTIDE SEQUENCE [LARGE SCALE GENOMIC DNA]</scope>
    <source>
        <strain evidence="2 3">LMG 21312</strain>
    </source>
</reference>
<sequence>MADTNPAPDPLEIGIILYPGFTLLDLAGPQSALGLHGRTQFFARTLDPVVSDTGAAVVPTATFTHFEGRLDVLLVPGGFGTNDAMRDEALRAFLVRVAPSAGYLCSVCSGSLILGTAGLLANRRATTHWTLFEALEAVGAVPIHERVVNDGNIWTGGGVTAGIDFGLKLLAELRSEDVAKLTQLMMEYDPEPPFATGNPQAAGPALVSAAYAAMGEGTIRETVSIAAARAAEMRA</sequence>
<gene>
    <name evidence="2" type="ORF">HLH21_11650</name>
</gene>
<organism evidence="2 3">
    <name type="scientific">Gluconacetobacter johannae</name>
    <dbReference type="NCBI Taxonomy" id="112140"/>
    <lineage>
        <taxon>Bacteria</taxon>
        <taxon>Pseudomonadati</taxon>
        <taxon>Pseudomonadota</taxon>
        <taxon>Alphaproteobacteria</taxon>
        <taxon>Acetobacterales</taxon>
        <taxon>Acetobacteraceae</taxon>
        <taxon>Gluconacetobacter</taxon>
    </lineage>
</organism>
<evidence type="ECO:0000313" key="3">
    <source>
        <dbReference type="Proteomes" id="UP000561066"/>
    </source>
</evidence>
<accession>A0A7W4J8E4</accession>
<dbReference type="InterPro" id="IPR029062">
    <property type="entry name" value="Class_I_gatase-like"/>
</dbReference>
<dbReference type="CDD" id="cd03139">
    <property type="entry name" value="GATase1_PfpI_2"/>
    <property type="match status" value="1"/>
</dbReference>
<dbReference type="RefSeq" id="WP_182943929.1">
    <property type="nucleotide sequence ID" value="NZ_JABEQH010000015.1"/>
</dbReference>
<dbReference type="InterPro" id="IPR052158">
    <property type="entry name" value="INH-QAR"/>
</dbReference>
<dbReference type="Proteomes" id="UP000561066">
    <property type="component" value="Unassembled WGS sequence"/>
</dbReference>
<dbReference type="PANTHER" id="PTHR43130:SF2">
    <property type="entry name" value="DJ-1_PFPI DOMAIN-CONTAINING PROTEIN"/>
    <property type="match status" value="1"/>
</dbReference>
<dbReference type="PANTHER" id="PTHR43130">
    <property type="entry name" value="ARAC-FAMILY TRANSCRIPTIONAL REGULATOR"/>
    <property type="match status" value="1"/>
</dbReference>
<name>A0A7W4J8E4_9PROT</name>
<evidence type="ECO:0000313" key="2">
    <source>
        <dbReference type="EMBL" id="MBB2176574.1"/>
    </source>
</evidence>